<protein>
    <submittedName>
        <fullName evidence="1">Uncharacterized protein</fullName>
    </submittedName>
</protein>
<organism evidence="1 2">
    <name type="scientific">Frieseomelitta varia</name>
    <dbReference type="NCBI Taxonomy" id="561572"/>
    <lineage>
        <taxon>Eukaryota</taxon>
        <taxon>Metazoa</taxon>
        <taxon>Ecdysozoa</taxon>
        <taxon>Arthropoda</taxon>
        <taxon>Hexapoda</taxon>
        <taxon>Insecta</taxon>
        <taxon>Pterygota</taxon>
        <taxon>Neoptera</taxon>
        <taxon>Endopterygota</taxon>
        <taxon>Hymenoptera</taxon>
        <taxon>Apocrita</taxon>
        <taxon>Aculeata</taxon>
        <taxon>Apoidea</taxon>
        <taxon>Anthophila</taxon>
        <taxon>Apidae</taxon>
        <taxon>Frieseomelitta</taxon>
    </lineage>
</organism>
<name>A0A833VSG5_9HYME</name>
<evidence type="ECO:0000313" key="2">
    <source>
        <dbReference type="Proteomes" id="UP000655588"/>
    </source>
</evidence>
<comment type="caution">
    <text evidence="1">The sequence shown here is derived from an EMBL/GenBank/DDBJ whole genome shotgun (WGS) entry which is preliminary data.</text>
</comment>
<dbReference type="AlphaFoldDB" id="A0A833VSG5"/>
<dbReference type="Proteomes" id="UP000655588">
    <property type="component" value="Unassembled WGS sequence"/>
</dbReference>
<reference evidence="1" key="1">
    <citation type="submission" date="2019-11" db="EMBL/GenBank/DDBJ databases">
        <title>The nuclear and mitochondrial genomes of Frieseomelitta varia - a highly eusocial stingless bee (Meliponini) with a permanently sterile worker caste.</title>
        <authorList>
            <person name="Freitas F.C.P."/>
            <person name="Lourenco A.P."/>
            <person name="Nunes F.M.F."/>
            <person name="Paschoal A.R."/>
            <person name="Abreu F.C.P."/>
            <person name="Barbin F.O."/>
            <person name="Bataglia L."/>
            <person name="Cardoso-Junior C.A.M."/>
            <person name="Cervoni M.S."/>
            <person name="Silva S.R."/>
            <person name="Dalarmi F."/>
            <person name="Del Lama M.A."/>
            <person name="Depintor T.S."/>
            <person name="Ferreira K.M."/>
            <person name="Goria P.S."/>
            <person name="Jaskot M.C."/>
            <person name="Lago D.C."/>
            <person name="Luna-Lucena D."/>
            <person name="Moda L.M."/>
            <person name="Nascimento L."/>
            <person name="Pedrino M."/>
            <person name="Rabico F.O."/>
            <person name="Sanches F.C."/>
            <person name="Santos D.E."/>
            <person name="Santos C.G."/>
            <person name="Vieira J."/>
            <person name="Lopes T.F."/>
            <person name="Barchuk A.R."/>
            <person name="Hartfelder K."/>
            <person name="Simoes Z.L.P."/>
            <person name="Bitondi M.M.G."/>
            <person name="Pinheiro D.G."/>
        </authorList>
    </citation>
    <scope>NUCLEOTIDE SEQUENCE</scope>
    <source>
        <strain evidence="1">USP_RPSP 00005682</strain>
        <tissue evidence="1">Whole individual</tissue>
    </source>
</reference>
<dbReference type="EMBL" id="WNWW01000528">
    <property type="protein sequence ID" value="KAF3423880.1"/>
    <property type="molecule type" value="Genomic_DNA"/>
</dbReference>
<gene>
    <name evidence="1" type="ORF">E2986_13864</name>
</gene>
<accession>A0A833VSG5</accession>
<sequence>MDIVLKLRGFIGYVIILRHYSVKYVTHFLRFSNVIDISHDRFLSGKHGGKEHTSSVVKEKILLYYTILALLKCRRTIETIQSKRSHTFLVVLVFKYIVRWANSEKGPNNCNQMSQMAY</sequence>
<evidence type="ECO:0000313" key="1">
    <source>
        <dbReference type="EMBL" id="KAF3423880.1"/>
    </source>
</evidence>
<keyword evidence="2" id="KW-1185">Reference proteome</keyword>
<proteinExistence type="predicted"/>